<accession>A0A9Q8V8D2</accession>
<reference evidence="2" key="1">
    <citation type="submission" date="2021-11" db="EMBL/GenBank/DDBJ databases">
        <title>Purpureocillium_takamizusanense_genome.</title>
        <authorList>
            <person name="Nguyen N.-H."/>
        </authorList>
    </citation>
    <scope>NUCLEOTIDE SEQUENCE</scope>
    <source>
        <strain evidence="2">PT3</strain>
    </source>
</reference>
<evidence type="ECO:0000313" key="3">
    <source>
        <dbReference type="Proteomes" id="UP000829364"/>
    </source>
</evidence>
<keyword evidence="1" id="KW-0732">Signal</keyword>
<dbReference type="RefSeq" id="XP_047838922.1">
    <property type="nucleotide sequence ID" value="XM_047982952.1"/>
</dbReference>
<name>A0A9Q8V8D2_9HYPO</name>
<keyword evidence="3" id="KW-1185">Reference proteome</keyword>
<dbReference type="AlphaFoldDB" id="A0A9Q8V8D2"/>
<feature type="signal peptide" evidence="1">
    <location>
        <begin position="1"/>
        <end position="18"/>
    </location>
</feature>
<dbReference type="KEGG" id="ptkz:JDV02_001975"/>
<protein>
    <submittedName>
        <fullName evidence="2">Uncharacterized protein</fullName>
    </submittedName>
</protein>
<dbReference type="EMBL" id="CP086355">
    <property type="protein sequence ID" value="UNI15441.1"/>
    <property type="molecule type" value="Genomic_DNA"/>
</dbReference>
<proteinExistence type="predicted"/>
<gene>
    <name evidence="2" type="ORF">JDV02_001975</name>
</gene>
<dbReference type="GeneID" id="72063936"/>
<feature type="chain" id="PRO_5040264148" evidence="1">
    <location>
        <begin position="19"/>
        <end position="138"/>
    </location>
</feature>
<dbReference type="Proteomes" id="UP000829364">
    <property type="component" value="Chromosome 2"/>
</dbReference>
<sequence length="138" mass="15426">MMLRQALSLLLFANAALSIHRVDIPHDPVYWEDVSYDSDIGSEDEGYDEILKKGAELWNDYIMGECDTKNQKCTYRYLVFQEATAQEQACTDFIKRTHPCTKGSCGGLKKQGGPGCGVSYPVGGRCKFDDDPADVNCW</sequence>
<evidence type="ECO:0000313" key="2">
    <source>
        <dbReference type="EMBL" id="UNI15441.1"/>
    </source>
</evidence>
<organism evidence="2 3">
    <name type="scientific">Purpureocillium takamizusanense</name>
    <dbReference type="NCBI Taxonomy" id="2060973"/>
    <lineage>
        <taxon>Eukaryota</taxon>
        <taxon>Fungi</taxon>
        <taxon>Dikarya</taxon>
        <taxon>Ascomycota</taxon>
        <taxon>Pezizomycotina</taxon>
        <taxon>Sordariomycetes</taxon>
        <taxon>Hypocreomycetidae</taxon>
        <taxon>Hypocreales</taxon>
        <taxon>Ophiocordycipitaceae</taxon>
        <taxon>Purpureocillium</taxon>
    </lineage>
</organism>
<evidence type="ECO:0000256" key="1">
    <source>
        <dbReference type="SAM" id="SignalP"/>
    </source>
</evidence>